<dbReference type="EMBL" id="LCYA01000052">
    <property type="protein sequence ID" value="KWV88336.1"/>
    <property type="molecule type" value="Genomic_DNA"/>
</dbReference>
<proteinExistence type="predicted"/>
<protein>
    <submittedName>
        <fullName evidence="1">Uncharacterized protein</fullName>
    </submittedName>
</protein>
<name>A0A109LJ59_PSEFL</name>
<organism evidence="1 2">
    <name type="scientific">Pseudomonas fluorescens</name>
    <dbReference type="NCBI Taxonomy" id="294"/>
    <lineage>
        <taxon>Bacteria</taxon>
        <taxon>Pseudomonadati</taxon>
        <taxon>Pseudomonadota</taxon>
        <taxon>Gammaproteobacteria</taxon>
        <taxon>Pseudomonadales</taxon>
        <taxon>Pseudomonadaceae</taxon>
        <taxon>Pseudomonas</taxon>
    </lineage>
</organism>
<reference evidence="1 2" key="1">
    <citation type="submission" date="2015-05" db="EMBL/GenBank/DDBJ databases">
        <title>A genomic and transcriptomic approach to investigate the blue pigment phenotype in Pseudomonas fluorescens.</title>
        <authorList>
            <person name="Andreani N.A."/>
            <person name="Cardazzo B."/>
        </authorList>
    </citation>
    <scope>NUCLEOTIDE SEQUENCE [LARGE SCALE GENOMIC DNA]</scope>
    <source>
        <strain evidence="1 2">Ps_22</strain>
    </source>
</reference>
<dbReference type="Proteomes" id="UP000061348">
    <property type="component" value="Unassembled WGS sequence"/>
</dbReference>
<dbReference type="AlphaFoldDB" id="A0A109LJ59"/>
<gene>
    <name evidence="1" type="ORF">PFLmoz3_01231</name>
</gene>
<sequence>MIVALAPVFMPSLASPRIKPPARLMMVVVTLLLRSASRSSPWPVAERMVPLLSISTLPLAKLLLMRNASLAPWITPPARL</sequence>
<evidence type="ECO:0000313" key="2">
    <source>
        <dbReference type="Proteomes" id="UP000061348"/>
    </source>
</evidence>
<dbReference type="PATRIC" id="fig|294.194.peg.1402"/>
<evidence type="ECO:0000313" key="1">
    <source>
        <dbReference type="EMBL" id="KWV88336.1"/>
    </source>
</evidence>
<accession>A0A109LJ59</accession>
<comment type="caution">
    <text evidence="1">The sequence shown here is derived from an EMBL/GenBank/DDBJ whole genome shotgun (WGS) entry which is preliminary data.</text>
</comment>